<evidence type="ECO:0000256" key="4">
    <source>
        <dbReference type="SAM" id="Coils"/>
    </source>
</evidence>
<evidence type="ECO:0000259" key="5">
    <source>
        <dbReference type="SMART" id="SM00479"/>
    </source>
</evidence>
<keyword evidence="3" id="KW-0269">Exonuclease</keyword>
<evidence type="ECO:0000256" key="1">
    <source>
        <dbReference type="ARBA" id="ARBA00022722"/>
    </source>
</evidence>
<keyword evidence="1" id="KW-0540">Nuclease</keyword>
<dbReference type="SMART" id="SM00479">
    <property type="entry name" value="EXOIII"/>
    <property type="match status" value="1"/>
</dbReference>
<dbReference type="GO" id="GO:0003676">
    <property type="term" value="F:nucleic acid binding"/>
    <property type="evidence" value="ECO:0007669"/>
    <property type="project" value="InterPro"/>
</dbReference>
<dbReference type="Proteomes" id="UP001168972">
    <property type="component" value="Unassembled WGS sequence"/>
</dbReference>
<evidence type="ECO:0000256" key="2">
    <source>
        <dbReference type="ARBA" id="ARBA00022801"/>
    </source>
</evidence>
<dbReference type="EMBL" id="JAQQBR010000005">
    <property type="protein sequence ID" value="KAK0175023.1"/>
    <property type="molecule type" value="Genomic_DNA"/>
</dbReference>
<keyword evidence="4" id="KW-0175">Coiled coil</keyword>
<gene>
    <name evidence="6" type="ORF">PV327_008808</name>
</gene>
<evidence type="ECO:0000313" key="7">
    <source>
        <dbReference type="Proteomes" id="UP001168972"/>
    </source>
</evidence>
<accession>A0AA39FSS8</accession>
<dbReference type="Pfam" id="PF00929">
    <property type="entry name" value="RNase_T"/>
    <property type="match status" value="1"/>
</dbReference>
<protein>
    <recommendedName>
        <fullName evidence="5">Exonuclease domain-containing protein</fullName>
    </recommendedName>
</protein>
<dbReference type="InterPro" id="IPR013520">
    <property type="entry name" value="Ribonucl_H"/>
</dbReference>
<sequence length="493" mass="55909">MEQNNGNSEELAAAIRSIPQHIFDQHENCGTWCSRKQNSDNQTVKLQDLTLFVKLETLFNKYANNASKFSTSASSQANENFNNIAANKAPKSRCLSRSSAADFRIADAVCTKNVGESSILNIQQKLNITPGSYTSKYVMQYDGKKAKRSDKIKTKAYKKRRIELSKNREKLRQRNEKTEGVMYKSNCGINSQEINLFSETSNYSQMRSLPDSTVIVYFDLETCGLYRSDCILQIAAVCDNFEFNVYITPTQKISSESTEITGLHSIGDELFLRNTKIISLSLKDALLAFLQFLKTRQRLHMRLVAHNAKFDVSRLLKAIISCEMEKDFSVITSFCDTLGIFRKTFSQRKGPGMFKLSTLASDILKINDSHNFHEALYDVKILKKLVMITQNENEIVNQSKKYSDCLTDESQYDIIHSKLKNLVLLKNVVSEPLLKKMALENISYDILQDSLENGGEVAVIELLSEKCVITGKPKVTSYKKAISKIIQNLKENE</sequence>
<dbReference type="PANTHER" id="PTHR30231:SF4">
    <property type="entry name" value="PROTEIN NEN2"/>
    <property type="match status" value="1"/>
</dbReference>
<comment type="caution">
    <text evidence="6">The sequence shown here is derived from an EMBL/GenBank/DDBJ whole genome shotgun (WGS) entry which is preliminary data.</text>
</comment>
<organism evidence="6 7">
    <name type="scientific">Microctonus hyperodae</name>
    <name type="common">Parasitoid wasp</name>
    <dbReference type="NCBI Taxonomy" id="165561"/>
    <lineage>
        <taxon>Eukaryota</taxon>
        <taxon>Metazoa</taxon>
        <taxon>Ecdysozoa</taxon>
        <taxon>Arthropoda</taxon>
        <taxon>Hexapoda</taxon>
        <taxon>Insecta</taxon>
        <taxon>Pterygota</taxon>
        <taxon>Neoptera</taxon>
        <taxon>Endopterygota</taxon>
        <taxon>Hymenoptera</taxon>
        <taxon>Apocrita</taxon>
        <taxon>Ichneumonoidea</taxon>
        <taxon>Braconidae</taxon>
        <taxon>Euphorinae</taxon>
        <taxon>Microctonus</taxon>
    </lineage>
</organism>
<dbReference type="SUPFAM" id="SSF53098">
    <property type="entry name" value="Ribonuclease H-like"/>
    <property type="match status" value="1"/>
</dbReference>
<dbReference type="GO" id="GO:0008408">
    <property type="term" value="F:3'-5' exonuclease activity"/>
    <property type="evidence" value="ECO:0007669"/>
    <property type="project" value="TreeGrafter"/>
</dbReference>
<dbReference type="InterPro" id="IPR036397">
    <property type="entry name" value="RNaseH_sf"/>
</dbReference>
<dbReference type="CDD" id="cd06127">
    <property type="entry name" value="DEDDh"/>
    <property type="match status" value="1"/>
</dbReference>
<keyword evidence="7" id="KW-1185">Reference proteome</keyword>
<proteinExistence type="predicted"/>
<dbReference type="AlphaFoldDB" id="A0AA39FSS8"/>
<feature type="domain" description="Exonuclease" evidence="5">
    <location>
        <begin position="214"/>
        <end position="395"/>
    </location>
</feature>
<dbReference type="Gene3D" id="3.30.420.10">
    <property type="entry name" value="Ribonuclease H-like superfamily/Ribonuclease H"/>
    <property type="match status" value="1"/>
</dbReference>
<name>A0AA39FSS8_MICHY</name>
<reference evidence="6" key="2">
    <citation type="submission" date="2023-03" db="EMBL/GenBank/DDBJ databases">
        <authorList>
            <person name="Inwood S.N."/>
            <person name="Skelly J.G."/>
            <person name="Guhlin J."/>
            <person name="Harrop T.W.R."/>
            <person name="Goldson S.G."/>
            <person name="Dearden P.K."/>
        </authorList>
    </citation>
    <scope>NUCLEOTIDE SEQUENCE</scope>
    <source>
        <strain evidence="6">Lincoln</strain>
        <tissue evidence="6">Whole body</tissue>
    </source>
</reference>
<evidence type="ECO:0000256" key="3">
    <source>
        <dbReference type="ARBA" id="ARBA00022839"/>
    </source>
</evidence>
<keyword evidence="2" id="KW-0378">Hydrolase</keyword>
<dbReference type="PANTHER" id="PTHR30231">
    <property type="entry name" value="DNA POLYMERASE III SUBUNIT EPSILON"/>
    <property type="match status" value="1"/>
</dbReference>
<reference evidence="6" key="1">
    <citation type="journal article" date="2023" name="bioRxiv">
        <title>Scaffold-level genome assemblies of two parasitoid biocontrol wasps reveal the parthenogenesis mechanism and an associated novel virus.</title>
        <authorList>
            <person name="Inwood S."/>
            <person name="Skelly J."/>
            <person name="Guhlin J."/>
            <person name="Harrop T."/>
            <person name="Goldson S."/>
            <person name="Dearden P."/>
        </authorList>
    </citation>
    <scope>NUCLEOTIDE SEQUENCE</scope>
    <source>
        <strain evidence="6">Lincoln</strain>
        <tissue evidence="6">Whole body</tissue>
    </source>
</reference>
<dbReference type="InterPro" id="IPR012337">
    <property type="entry name" value="RNaseH-like_sf"/>
</dbReference>
<evidence type="ECO:0000313" key="6">
    <source>
        <dbReference type="EMBL" id="KAK0175023.1"/>
    </source>
</evidence>
<feature type="coiled-coil region" evidence="4">
    <location>
        <begin position="154"/>
        <end position="181"/>
    </location>
</feature>